<keyword evidence="2" id="KW-1185">Reference proteome</keyword>
<dbReference type="EMBL" id="CAJQZP010000945">
    <property type="protein sequence ID" value="CAG5000864.1"/>
    <property type="molecule type" value="Genomic_DNA"/>
</dbReference>
<comment type="caution">
    <text evidence="1">The sequence shown here is derived from an EMBL/GenBank/DDBJ whole genome shotgun (WGS) entry which is preliminary data.</text>
</comment>
<proteinExistence type="predicted"/>
<reference evidence="1" key="1">
    <citation type="submission" date="2021-04" db="EMBL/GenBank/DDBJ databases">
        <authorList>
            <person name="Tunstrom K."/>
        </authorList>
    </citation>
    <scope>NUCLEOTIDE SEQUENCE</scope>
</reference>
<name>A0A8S3X5J5_PARAO</name>
<sequence>MNEELDEEVLDNDEILDYDCEPIETVNSDCVQQMRNQNNLSQAGPSSIQTSQRCDTEQVTQVLNTNNKIKTGKKIIPSTSTLDVGTKESRDKIFQITHLK</sequence>
<dbReference type="AlphaFoldDB" id="A0A8S3X5J5"/>
<evidence type="ECO:0000313" key="1">
    <source>
        <dbReference type="EMBL" id="CAG5000864.1"/>
    </source>
</evidence>
<accession>A0A8S3X5J5</accession>
<protein>
    <submittedName>
        <fullName evidence="1">(apollo) hypothetical protein</fullName>
    </submittedName>
</protein>
<gene>
    <name evidence="1" type="ORF">PAPOLLO_LOCUS13806</name>
</gene>
<dbReference type="Proteomes" id="UP000691718">
    <property type="component" value="Unassembled WGS sequence"/>
</dbReference>
<evidence type="ECO:0000313" key="2">
    <source>
        <dbReference type="Proteomes" id="UP000691718"/>
    </source>
</evidence>
<organism evidence="1 2">
    <name type="scientific">Parnassius apollo</name>
    <name type="common">Apollo butterfly</name>
    <name type="synonym">Papilio apollo</name>
    <dbReference type="NCBI Taxonomy" id="110799"/>
    <lineage>
        <taxon>Eukaryota</taxon>
        <taxon>Metazoa</taxon>
        <taxon>Ecdysozoa</taxon>
        <taxon>Arthropoda</taxon>
        <taxon>Hexapoda</taxon>
        <taxon>Insecta</taxon>
        <taxon>Pterygota</taxon>
        <taxon>Neoptera</taxon>
        <taxon>Endopterygota</taxon>
        <taxon>Lepidoptera</taxon>
        <taxon>Glossata</taxon>
        <taxon>Ditrysia</taxon>
        <taxon>Papilionoidea</taxon>
        <taxon>Papilionidae</taxon>
        <taxon>Parnassiinae</taxon>
        <taxon>Parnassini</taxon>
        <taxon>Parnassius</taxon>
        <taxon>Parnassius</taxon>
    </lineage>
</organism>